<evidence type="ECO:0000313" key="4">
    <source>
        <dbReference type="EMBL" id="CAA9370616.1"/>
    </source>
</evidence>
<dbReference type="InterPro" id="IPR003477">
    <property type="entry name" value="PemK-like"/>
</dbReference>
<dbReference type="Pfam" id="PF02452">
    <property type="entry name" value="PemK_toxin"/>
    <property type="match status" value="1"/>
</dbReference>
<dbReference type="SUPFAM" id="SSF50118">
    <property type="entry name" value="Cell growth inhibitor/plasmid maintenance toxic component"/>
    <property type="match status" value="1"/>
</dbReference>
<dbReference type="Gene3D" id="2.30.30.110">
    <property type="match status" value="1"/>
</dbReference>
<evidence type="ECO:0000256" key="3">
    <source>
        <dbReference type="SAM" id="MobiDB-lite"/>
    </source>
</evidence>
<accession>A0A6J4MW92</accession>
<dbReference type="InterPro" id="IPR011067">
    <property type="entry name" value="Plasmid_toxin/cell-grow_inhib"/>
</dbReference>
<dbReference type="GO" id="GO:0003677">
    <property type="term" value="F:DNA binding"/>
    <property type="evidence" value="ECO:0007669"/>
    <property type="project" value="InterPro"/>
</dbReference>
<sequence length="124" mass="12704">MILQDDAFAATDSVIVALMTTDPTAAPLLRLPVAPDTINNLSQPCSVMVDKIVAVPRAKVGRLVGRLDGQHMATVGVMAATLLGLARPPSPPTRRAAAGTAKKARSALAKGSAARKATKAPPES</sequence>
<protein>
    <recommendedName>
        <fullName evidence="5">Death on curing protein, Doc toxin</fullName>
    </recommendedName>
</protein>
<gene>
    <name evidence="4" type="ORF">AVDCRST_MAG21-725</name>
</gene>
<feature type="region of interest" description="Disordered" evidence="3">
    <location>
        <begin position="86"/>
        <end position="124"/>
    </location>
</feature>
<evidence type="ECO:0000256" key="1">
    <source>
        <dbReference type="ARBA" id="ARBA00007521"/>
    </source>
</evidence>
<feature type="compositionally biased region" description="Low complexity" evidence="3">
    <location>
        <begin position="93"/>
        <end position="109"/>
    </location>
</feature>
<proteinExistence type="inferred from homology"/>
<evidence type="ECO:0000256" key="2">
    <source>
        <dbReference type="ARBA" id="ARBA00022649"/>
    </source>
</evidence>
<keyword evidence="2" id="KW-1277">Toxin-antitoxin system</keyword>
<dbReference type="AlphaFoldDB" id="A0A6J4MW92"/>
<dbReference type="EMBL" id="CADCUL010000082">
    <property type="protein sequence ID" value="CAA9370616.1"/>
    <property type="molecule type" value="Genomic_DNA"/>
</dbReference>
<organism evidence="4">
    <name type="scientific">uncultured Nocardioidaceae bacterium</name>
    <dbReference type="NCBI Taxonomy" id="253824"/>
    <lineage>
        <taxon>Bacteria</taxon>
        <taxon>Bacillati</taxon>
        <taxon>Actinomycetota</taxon>
        <taxon>Actinomycetes</taxon>
        <taxon>Propionibacteriales</taxon>
        <taxon>Nocardioidaceae</taxon>
        <taxon>environmental samples</taxon>
    </lineage>
</organism>
<comment type="similarity">
    <text evidence="1">Belongs to the PemK/MazF family.</text>
</comment>
<evidence type="ECO:0008006" key="5">
    <source>
        <dbReference type="Google" id="ProtNLM"/>
    </source>
</evidence>
<name>A0A6J4MW92_9ACTN</name>
<reference evidence="4" key="1">
    <citation type="submission" date="2020-02" db="EMBL/GenBank/DDBJ databases">
        <authorList>
            <person name="Meier V. D."/>
        </authorList>
    </citation>
    <scope>NUCLEOTIDE SEQUENCE</scope>
    <source>
        <strain evidence="4">AVDCRST_MAG21</strain>
    </source>
</reference>